<dbReference type="OrthoDB" id="5420527at2"/>
<gene>
    <name evidence="3" type="ORF">SAMN02745220_02291</name>
</gene>
<dbReference type="PANTHER" id="PTHR46268:SF6">
    <property type="entry name" value="UNIVERSAL STRESS PROTEIN UP12"/>
    <property type="match status" value="1"/>
</dbReference>
<reference evidence="3 4" key="1">
    <citation type="submission" date="2016-12" db="EMBL/GenBank/DDBJ databases">
        <authorList>
            <person name="Song W.-J."/>
            <person name="Kurnit D.M."/>
        </authorList>
    </citation>
    <scope>NUCLEOTIDE SEQUENCE [LARGE SCALE GENOMIC DNA]</scope>
    <source>
        <strain evidence="3 4">DSM 18488</strain>
    </source>
</reference>
<name>A0A1M7Y743_9BACT</name>
<protein>
    <submittedName>
        <fullName evidence="3">Nucleotide-binding universal stress protein, UspA family</fullName>
    </submittedName>
</protein>
<evidence type="ECO:0000313" key="4">
    <source>
        <dbReference type="Proteomes" id="UP000184603"/>
    </source>
</evidence>
<comment type="similarity">
    <text evidence="1">Belongs to the universal stress protein A family.</text>
</comment>
<organism evidence="3 4">
    <name type="scientific">Desulfopila aestuarii DSM 18488</name>
    <dbReference type="NCBI Taxonomy" id="1121416"/>
    <lineage>
        <taxon>Bacteria</taxon>
        <taxon>Pseudomonadati</taxon>
        <taxon>Thermodesulfobacteriota</taxon>
        <taxon>Desulfobulbia</taxon>
        <taxon>Desulfobulbales</taxon>
        <taxon>Desulfocapsaceae</taxon>
        <taxon>Desulfopila</taxon>
    </lineage>
</organism>
<dbReference type="CDD" id="cd00293">
    <property type="entry name" value="USP-like"/>
    <property type="match status" value="1"/>
</dbReference>
<dbReference type="Pfam" id="PF00582">
    <property type="entry name" value="Usp"/>
    <property type="match status" value="1"/>
</dbReference>
<dbReference type="PANTHER" id="PTHR46268">
    <property type="entry name" value="STRESS RESPONSE PROTEIN NHAX"/>
    <property type="match status" value="1"/>
</dbReference>
<dbReference type="RefSeq" id="WP_073613592.1">
    <property type="nucleotide sequence ID" value="NZ_FRFE01000010.1"/>
</dbReference>
<dbReference type="InterPro" id="IPR006015">
    <property type="entry name" value="Universal_stress_UspA"/>
</dbReference>
<dbReference type="EMBL" id="FRFE01000010">
    <property type="protein sequence ID" value="SHO48424.1"/>
    <property type="molecule type" value="Genomic_DNA"/>
</dbReference>
<dbReference type="STRING" id="1121416.SAMN02745220_02291"/>
<dbReference type="InterPro" id="IPR014729">
    <property type="entry name" value="Rossmann-like_a/b/a_fold"/>
</dbReference>
<evidence type="ECO:0000313" key="3">
    <source>
        <dbReference type="EMBL" id="SHO48424.1"/>
    </source>
</evidence>
<dbReference type="PRINTS" id="PR01438">
    <property type="entry name" value="UNVRSLSTRESS"/>
</dbReference>
<evidence type="ECO:0000256" key="1">
    <source>
        <dbReference type="ARBA" id="ARBA00008791"/>
    </source>
</evidence>
<dbReference type="Gene3D" id="3.40.50.620">
    <property type="entry name" value="HUPs"/>
    <property type="match status" value="1"/>
</dbReference>
<sequence length="151" mass="16721">MKNWQKILLAVDGSPTSERAVRYVCNIAPLMREAEVCILNVYPEPPPDYYTQGGRLDNYKAMREARAKEMLDEAVTQLLAAGVPESRISRRVEMAEGRTISEVVLEARAEGDFGTVVAGKRGVSKAEEFLFGSISNALARHSKNFTSWIVG</sequence>
<dbReference type="SUPFAM" id="SSF52402">
    <property type="entry name" value="Adenine nucleotide alpha hydrolases-like"/>
    <property type="match status" value="1"/>
</dbReference>
<evidence type="ECO:0000259" key="2">
    <source>
        <dbReference type="Pfam" id="PF00582"/>
    </source>
</evidence>
<dbReference type="Proteomes" id="UP000184603">
    <property type="component" value="Unassembled WGS sequence"/>
</dbReference>
<feature type="domain" description="UspA" evidence="2">
    <location>
        <begin position="4"/>
        <end position="143"/>
    </location>
</feature>
<keyword evidence="4" id="KW-1185">Reference proteome</keyword>
<dbReference type="InterPro" id="IPR006016">
    <property type="entry name" value="UspA"/>
</dbReference>
<proteinExistence type="inferred from homology"/>
<dbReference type="AlphaFoldDB" id="A0A1M7Y743"/>
<accession>A0A1M7Y743</accession>